<organism evidence="1 2">
    <name type="scientific">Ensete ventricosum</name>
    <name type="common">Abyssinian banana</name>
    <name type="synonym">Musa ensete</name>
    <dbReference type="NCBI Taxonomy" id="4639"/>
    <lineage>
        <taxon>Eukaryota</taxon>
        <taxon>Viridiplantae</taxon>
        <taxon>Streptophyta</taxon>
        <taxon>Embryophyta</taxon>
        <taxon>Tracheophyta</taxon>
        <taxon>Spermatophyta</taxon>
        <taxon>Magnoliopsida</taxon>
        <taxon>Liliopsida</taxon>
        <taxon>Zingiberales</taxon>
        <taxon>Musaceae</taxon>
        <taxon>Ensete</taxon>
    </lineage>
</organism>
<evidence type="ECO:0000313" key="1">
    <source>
        <dbReference type="EMBL" id="KAJ8510187.1"/>
    </source>
</evidence>
<accession>A0AAV8RVJ4</accession>
<gene>
    <name evidence="1" type="ORF">OPV22_000621</name>
</gene>
<sequence>MLIRLRYQSINPEPSSNAGMHMAHLVISRHDIFLMIRGGLPVLKPRSCLPCYCSLSCKSHPILCSSS</sequence>
<name>A0AAV8RVJ4_ENSVE</name>
<keyword evidence="2" id="KW-1185">Reference proteome</keyword>
<proteinExistence type="predicted"/>
<dbReference type="Proteomes" id="UP001222027">
    <property type="component" value="Unassembled WGS sequence"/>
</dbReference>
<reference evidence="1 2" key="1">
    <citation type="submission" date="2022-12" db="EMBL/GenBank/DDBJ databases">
        <title>Chromosome-scale assembly of the Ensete ventricosum genome.</title>
        <authorList>
            <person name="Dussert Y."/>
            <person name="Stocks J."/>
            <person name="Wendawek A."/>
            <person name="Woldeyes F."/>
            <person name="Nichols R.A."/>
            <person name="Borrell J.S."/>
        </authorList>
    </citation>
    <scope>NUCLEOTIDE SEQUENCE [LARGE SCALE GENOMIC DNA]</scope>
    <source>
        <strain evidence="2">cv. Maze</strain>
        <tissue evidence="1">Seeds</tissue>
    </source>
</reference>
<evidence type="ECO:0000313" key="2">
    <source>
        <dbReference type="Proteomes" id="UP001222027"/>
    </source>
</evidence>
<dbReference type="EMBL" id="JAQQAF010000001">
    <property type="protein sequence ID" value="KAJ8510187.1"/>
    <property type="molecule type" value="Genomic_DNA"/>
</dbReference>
<protein>
    <submittedName>
        <fullName evidence="1">Uncharacterized protein</fullName>
    </submittedName>
</protein>
<dbReference type="AlphaFoldDB" id="A0AAV8RVJ4"/>
<comment type="caution">
    <text evidence="1">The sequence shown here is derived from an EMBL/GenBank/DDBJ whole genome shotgun (WGS) entry which is preliminary data.</text>
</comment>